<feature type="compositionally biased region" description="Basic and acidic residues" evidence="1">
    <location>
        <begin position="1"/>
        <end position="10"/>
    </location>
</feature>
<feature type="region of interest" description="Disordered" evidence="1">
    <location>
        <begin position="1"/>
        <end position="21"/>
    </location>
</feature>
<dbReference type="AlphaFoldDB" id="A0A368HJU0"/>
<protein>
    <submittedName>
        <fullName evidence="2">Uncharacterized protein</fullName>
    </submittedName>
</protein>
<dbReference type="OrthoDB" id="9869188at2"/>
<comment type="caution">
    <text evidence="2">The sequence shown here is derived from an EMBL/GenBank/DDBJ whole genome shotgun (WGS) entry which is preliminary data.</text>
</comment>
<evidence type="ECO:0000256" key="1">
    <source>
        <dbReference type="SAM" id="MobiDB-lite"/>
    </source>
</evidence>
<gene>
    <name evidence="2" type="ORF">C4900_00325</name>
</gene>
<dbReference type="RefSeq" id="WP_114282102.1">
    <property type="nucleotide sequence ID" value="NZ_PSYR01000001.1"/>
</dbReference>
<accession>A0A368HJU0</accession>
<name>A0A368HJU0_9GAMM</name>
<keyword evidence="3" id="KW-1185">Reference proteome</keyword>
<organism evidence="2 3">
    <name type="scientific">Acidiferrobacter thiooxydans</name>
    <dbReference type="NCBI Taxonomy" id="163359"/>
    <lineage>
        <taxon>Bacteria</taxon>
        <taxon>Pseudomonadati</taxon>
        <taxon>Pseudomonadota</taxon>
        <taxon>Gammaproteobacteria</taxon>
        <taxon>Acidiferrobacterales</taxon>
        <taxon>Acidiferrobacteraceae</taxon>
        <taxon>Acidiferrobacter</taxon>
    </lineage>
</organism>
<reference evidence="2 3" key="1">
    <citation type="submission" date="2018-02" db="EMBL/GenBank/DDBJ databases">
        <title>Insights into the biology of acidophilic members of the Acidiferrobacteraceae family derived from comparative genomic analyses.</title>
        <authorList>
            <person name="Issotta F."/>
            <person name="Thyssen C."/>
            <person name="Mena C."/>
            <person name="Moya A."/>
            <person name="Bellenberg S."/>
            <person name="Sproer C."/>
            <person name="Covarrubias P.C."/>
            <person name="Sand W."/>
            <person name="Quatrini R."/>
            <person name="Vera M."/>
        </authorList>
    </citation>
    <scope>NUCLEOTIDE SEQUENCE [LARGE SCALE GENOMIC DNA]</scope>
    <source>
        <strain evidence="3">m-1</strain>
    </source>
</reference>
<evidence type="ECO:0000313" key="2">
    <source>
        <dbReference type="EMBL" id="RCN58285.1"/>
    </source>
</evidence>
<proteinExistence type="predicted"/>
<feature type="region of interest" description="Disordered" evidence="1">
    <location>
        <begin position="54"/>
        <end position="74"/>
    </location>
</feature>
<dbReference type="Proteomes" id="UP000253250">
    <property type="component" value="Unassembled WGS sequence"/>
</dbReference>
<sequence>MEKDRPHDEAPTGLPDTAAYLDDPRAPWNRLFEGWRETMVAKDEARLQRHRERLRAAVNQGRGENQSPPYERAD</sequence>
<evidence type="ECO:0000313" key="3">
    <source>
        <dbReference type="Proteomes" id="UP000253250"/>
    </source>
</evidence>
<dbReference type="EMBL" id="PSYR01000001">
    <property type="protein sequence ID" value="RCN58285.1"/>
    <property type="molecule type" value="Genomic_DNA"/>
</dbReference>